<proteinExistence type="predicted"/>
<dbReference type="Pfam" id="PF19827">
    <property type="entry name" value="DUF6308"/>
    <property type="match status" value="1"/>
</dbReference>
<dbReference type="Proteomes" id="UP001059859">
    <property type="component" value="Chromosome"/>
</dbReference>
<name>A0ABY5YNW7_9MICC</name>
<evidence type="ECO:0000313" key="1">
    <source>
        <dbReference type="EMBL" id="UWX96790.1"/>
    </source>
</evidence>
<gene>
    <name evidence="1" type="ORF">N2K95_14285</name>
</gene>
<dbReference type="InterPro" id="IPR046275">
    <property type="entry name" value="DUF6308"/>
</dbReference>
<protein>
    <submittedName>
        <fullName evidence="1">DUF6308 family protein</fullName>
    </submittedName>
</protein>
<dbReference type="RefSeq" id="WP_260652066.1">
    <property type="nucleotide sequence ID" value="NZ_CP104275.1"/>
</dbReference>
<evidence type="ECO:0000313" key="2">
    <source>
        <dbReference type="Proteomes" id="UP001059859"/>
    </source>
</evidence>
<organism evidence="1 2">
    <name type="scientific">Arthrobacter zhaoxinii</name>
    <dbReference type="NCBI Taxonomy" id="2964616"/>
    <lineage>
        <taxon>Bacteria</taxon>
        <taxon>Bacillati</taxon>
        <taxon>Actinomycetota</taxon>
        <taxon>Actinomycetes</taxon>
        <taxon>Micrococcales</taxon>
        <taxon>Micrococcaceae</taxon>
        <taxon>Arthrobacter</taxon>
    </lineage>
</organism>
<keyword evidence="2" id="KW-1185">Reference proteome</keyword>
<reference evidence="1" key="1">
    <citation type="submission" date="2022-09" db="EMBL/GenBank/DDBJ databases">
        <title>Novel species in genus Arthrobacter.</title>
        <authorList>
            <person name="Liu Y."/>
        </authorList>
    </citation>
    <scope>NUCLEOTIDE SEQUENCE</scope>
    <source>
        <strain evidence="1">Zg-Y815</strain>
    </source>
</reference>
<accession>A0ABY5YNW7</accession>
<dbReference type="EMBL" id="CP104275">
    <property type="protein sequence ID" value="UWX96790.1"/>
    <property type="molecule type" value="Genomic_DNA"/>
</dbReference>
<sequence>MKLRKLLLEEISTAEAARLLRNYYTKPGLKGRVRTGARFDTWAGGGDAPDVVNTITADDMLAASFLSVPFEPTAVIGLLDERRVDISALLSRIPFDLDLADLKDGDFEAVLGVGSPAWKLWDVLRGNDLEEKEKWGIGPTRASKLMARKRPRLIPIWDSVVQTQTESKGSLNQWTDWHEALTEDGCALAHHLDDVQELAKLPHRISRLRAMDVVLWMRGRPAA</sequence>